<dbReference type="SUPFAM" id="SSF63817">
    <property type="entry name" value="Sortase"/>
    <property type="match status" value="1"/>
</dbReference>
<comment type="caution">
    <text evidence="3">The sequence shown here is derived from an EMBL/GenBank/DDBJ whole genome shotgun (WGS) entry which is preliminary data.</text>
</comment>
<dbReference type="InterPro" id="IPR041999">
    <property type="entry name" value="Sortase_D_1"/>
</dbReference>
<evidence type="ECO:0000256" key="1">
    <source>
        <dbReference type="ARBA" id="ARBA00022801"/>
    </source>
</evidence>
<dbReference type="CDD" id="cd05828">
    <property type="entry name" value="Sortase_D_1"/>
    <property type="match status" value="1"/>
</dbReference>
<protein>
    <submittedName>
        <fullName evidence="3">Class D sortase</fullName>
    </submittedName>
</protein>
<name>A0ABV8T2E9_9GAMM</name>
<keyword evidence="1" id="KW-0378">Hydrolase</keyword>
<keyword evidence="2" id="KW-0472">Membrane</keyword>
<dbReference type="EMBL" id="JBHSDU010000015">
    <property type="protein sequence ID" value="MFC4313580.1"/>
    <property type="molecule type" value="Genomic_DNA"/>
</dbReference>
<accession>A0ABV8T2E9</accession>
<keyword evidence="2" id="KW-1133">Transmembrane helix</keyword>
<evidence type="ECO:0000313" key="4">
    <source>
        <dbReference type="Proteomes" id="UP001595904"/>
    </source>
</evidence>
<evidence type="ECO:0000313" key="3">
    <source>
        <dbReference type="EMBL" id="MFC4313580.1"/>
    </source>
</evidence>
<reference evidence="4" key="1">
    <citation type="journal article" date="2019" name="Int. J. Syst. Evol. Microbiol.">
        <title>The Global Catalogue of Microorganisms (GCM) 10K type strain sequencing project: providing services to taxonomists for standard genome sequencing and annotation.</title>
        <authorList>
            <consortium name="The Broad Institute Genomics Platform"/>
            <consortium name="The Broad Institute Genome Sequencing Center for Infectious Disease"/>
            <person name="Wu L."/>
            <person name="Ma J."/>
        </authorList>
    </citation>
    <scope>NUCLEOTIDE SEQUENCE [LARGE SCALE GENOMIC DNA]</scope>
    <source>
        <strain evidence="4">CGMCC 1.10759</strain>
    </source>
</reference>
<dbReference type="InterPro" id="IPR005754">
    <property type="entry name" value="Sortase"/>
</dbReference>
<dbReference type="RefSeq" id="WP_380604022.1">
    <property type="nucleotide sequence ID" value="NZ_JBHSDU010000015.1"/>
</dbReference>
<keyword evidence="2" id="KW-0812">Transmembrane</keyword>
<organism evidence="3 4">
    <name type="scientific">Steroidobacter flavus</name>
    <dbReference type="NCBI Taxonomy" id="1842136"/>
    <lineage>
        <taxon>Bacteria</taxon>
        <taxon>Pseudomonadati</taxon>
        <taxon>Pseudomonadota</taxon>
        <taxon>Gammaproteobacteria</taxon>
        <taxon>Steroidobacterales</taxon>
        <taxon>Steroidobacteraceae</taxon>
        <taxon>Steroidobacter</taxon>
    </lineage>
</organism>
<gene>
    <name evidence="3" type="ORF">ACFPN2_31190</name>
</gene>
<keyword evidence="4" id="KW-1185">Reference proteome</keyword>
<dbReference type="Pfam" id="PF04203">
    <property type="entry name" value="Sortase"/>
    <property type="match status" value="1"/>
</dbReference>
<sequence>MERASASGVARVIERACWALACMFIVLYVAARTDAAINGGADLAKATSLTSGTPATTANVTPAAQLASTAPPVIAATDPRGLLEIPSLGLRAPLYSDTSEVNLNRGAGLIPGMAGPGEGGNLGVAAHRDGTFRPLENIQVGATIEVRTADFHYIYHVTSIVVVDRTDAALLRHTDAPAITLVTCYPFRFVGPAPRRFVVRGLLDSTHEAVAPVTPPLREKTAAI</sequence>
<proteinExistence type="predicted"/>
<dbReference type="InterPro" id="IPR023365">
    <property type="entry name" value="Sortase_dom-sf"/>
</dbReference>
<dbReference type="Gene3D" id="2.40.260.10">
    <property type="entry name" value="Sortase"/>
    <property type="match status" value="1"/>
</dbReference>
<evidence type="ECO:0000256" key="2">
    <source>
        <dbReference type="SAM" id="Phobius"/>
    </source>
</evidence>
<dbReference type="Proteomes" id="UP001595904">
    <property type="component" value="Unassembled WGS sequence"/>
</dbReference>
<dbReference type="NCBIfam" id="TIGR01076">
    <property type="entry name" value="sortase_fam"/>
    <property type="match status" value="1"/>
</dbReference>
<feature type="transmembrane region" description="Helical" evidence="2">
    <location>
        <begin position="12"/>
        <end position="31"/>
    </location>
</feature>